<keyword evidence="3" id="KW-1185">Reference proteome</keyword>
<feature type="transmembrane region" description="Helical" evidence="1">
    <location>
        <begin position="82"/>
        <end position="104"/>
    </location>
</feature>
<feature type="transmembrane region" description="Helical" evidence="1">
    <location>
        <begin position="53"/>
        <end position="75"/>
    </location>
</feature>
<keyword evidence="1" id="KW-1133">Transmembrane helix</keyword>
<accession>A0ABP4PB10</accession>
<comment type="caution">
    <text evidence="2">The sequence shown here is derived from an EMBL/GenBank/DDBJ whole genome shotgun (WGS) entry which is preliminary data.</text>
</comment>
<protein>
    <submittedName>
        <fullName evidence="2">Uncharacterized protein</fullName>
    </submittedName>
</protein>
<dbReference type="EMBL" id="BAAAPH010000010">
    <property type="protein sequence ID" value="GAA1574622.1"/>
    <property type="molecule type" value="Genomic_DNA"/>
</dbReference>
<gene>
    <name evidence="2" type="ORF">GCM10009804_34280</name>
</gene>
<evidence type="ECO:0000313" key="2">
    <source>
        <dbReference type="EMBL" id="GAA1574622.1"/>
    </source>
</evidence>
<evidence type="ECO:0000256" key="1">
    <source>
        <dbReference type="SAM" id="Phobius"/>
    </source>
</evidence>
<dbReference type="RefSeq" id="WP_344234549.1">
    <property type="nucleotide sequence ID" value="NZ_BAAAPH010000010.1"/>
</dbReference>
<organism evidence="2 3">
    <name type="scientific">Kribbella hippodromi</name>
    <dbReference type="NCBI Taxonomy" id="434347"/>
    <lineage>
        <taxon>Bacteria</taxon>
        <taxon>Bacillati</taxon>
        <taxon>Actinomycetota</taxon>
        <taxon>Actinomycetes</taxon>
        <taxon>Propionibacteriales</taxon>
        <taxon>Kribbellaceae</taxon>
        <taxon>Kribbella</taxon>
    </lineage>
</organism>
<sequence>MWPDYARPQSNAQWAAVPGARERVGSAVFGALALLVGLAAVVAPFVPADMTGFRQYAAVPFALTGIGLAVVGLTGRRAGKPLAVVGAAFSVLALAISLYMVAAFR</sequence>
<evidence type="ECO:0000313" key="3">
    <source>
        <dbReference type="Proteomes" id="UP001501705"/>
    </source>
</evidence>
<keyword evidence="1" id="KW-0472">Membrane</keyword>
<feature type="transmembrane region" description="Helical" evidence="1">
    <location>
        <begin position="27"/>
        <end position="47"/>
    </location>
</feature>
<reference evidence="3" key="1">
    <citation type="journal article" date="2019" name="Int. J. Syst. Evol. Microbiol.">
        <title>The Global Catalogue of Microorganisms (GCM) 10K type strain sequencing project: providing services to taxonomists for standard genome sequencing and annotation.</title>
        <authorList>
            <consortium name="The Broad Institute Genomics Platform"/>
            <consortium name="The Broad Institute Genome Sequencing Center for Infectious Disease"/>
            <person name="Wu L."/>
            <person name="Ma J."/>
        </authorList>
    </citation>
    <scope>NUCLEOTIDE SEQUENCE [LARGE SCALE GENOMIC DNA]</scope>
    <source>
        <strain evidence="3">JCM 15572</strain>
    </source>
</reference>
<dbReference type="Proteomes" id="UP001501705">
    <property type="component" value="Unassembled WGS sequence"/>
</dbReference>
<name>A0ABP4PB10_9ACTN</name>
<keyword evidence="1" id="KW-0812">Transmembrane</keyword>
<proteinExistence type="predicted"/>